<dbReference type="PANTHER" id="PTHR30388">
    <property type="entry name" value="ALDEHYDE OXIDOREDUCTASE MOLYBDENUM COFACTOR ASSEMBLY PROTEIN"/>
    <property type="match status" value="1"/>
</dbReference>
<dbReference type="EMBL" id="JBHTEE010000001">
    <property type="protein sequence ID" value="MFC7600751.1"/>
    <property type="molecule type" value="Genomic_DNA"/>
</dbReference>
<keyword evidence="4" id="KW-1185">Reference proteome</keyword>
<accession>A0ABW2SZ87</accession>
<dbReference type="InterPro" id="IPR052698">
    <property type="entry name" value="MoCofactor_Util/Proc"/>
</dbReference>
<dbReference type="PANTHER" id="PTHR30388:SF4">
    <property type="entry name" value="MOLYBDENUM COFACTOR INSERTION CHAPERONE PAOD"/>
    <property type="match status" value="1"/>
</dbReference>
<sequence length="295" mass="30047">MRELAADRVPFVHALVVRAHYPTSVNAGDDAIVLPDGSIEGFVGGRCAESSVRTAALGALRDGRSVLLRVLPEGEPAFPDSPGAQVVVNPCLSGGALEIFLQPLLPPPVIWVAGESPIAEALAELAGPLDLTVRRAADGQGPAGATAAVVTGHGRGETAAIRAALDAGVGLVGLVASRRRGAAVLAEMGLTETERARISSPAGFQIGARTAHEIAVSILAEIIAAIRTRGLTPAVPVPAPAGGEAAASPIIQAVDPVCGMAVTVSPDTPHLAVDGEDVWFCGPGCRERHAEKDRR</sequence>
<evidence type="ECO:0000313" key="4">
    <source>
        <dbReference type="Proteomes" id="UP001596514"/>
    </source>
</evidence>
<evidence type="ECO:0000259" key="1">
    <source>
        <dbReference type="Pfam" id="PF02625"/>
    </source>
</evidence>
<feature type="domain" description="XdhC Rossmann" evidence="2">
    <location>
        <begin position="110"/>
        <end position="222"/>
    </location>
</feature>
<dbReference type="InterPro" id="IPR027051">
    <property type="entry name" value="XdhC_Rossmann_dom"/>
</dbReference>
<evidence type="ECO:0000259" key="2">
    <source>
        <dbReference type="Pfam" id="PF13478"/>
    </source>
</evidence>
<dbReference type="InterPro" id="IPR003777">
    <property type="entry name" value="XdhC_CoxI"/>
</dbReference>
<reference evidence="4" key="1">
    <citation type="journal article" date="2019" name="Int. J. Syst. Evol. Microbiol.">
        <title>The Global Catalogue of Microorganisms (GCM) 10K type strain sequencing project: providing services to taxonomists for standard genome sequencing and annotation.</title>
        <authorList>
            <consortium name="The Broad Institute Genomics Platform"/>
            <consortium name="The Broad Institute Genome Sequencing Center for Infectious Disease"/>
            <person name="Wu L."/>
            <person name="Ma J."/>
        </authorList>
    </citation>
    <scope>NUCLEOTIDE SEQUENCE [LARGE SCALE GENOMIC DNA]</scope>
    <source>
        <strain evidence="4">JCM 10083</strain>
    </source>
</reference>
<name>A0ABW2SZ87_9ACTN</name>
<comment type="caution">
    <text evidence="3">The sequence shown here is derived from an EMBL/GenBank/DDBJ whole genome shotgun (WGS) entry which is preliminary data.</text>
</comment>
<gene>
    <name evidence="3" type="ORF">ACFQVD_11660</name>
</gene>
<dbReference type="Proteomes" id="UP001596514">
    <property type="component" value="Unassembled WGS sequence"/>
</dbReference>
<dbReference type="RefSeq" id="WP_364155140.1">
    <property type="nucleotide sequence ID" value="NZ_JBHSIJ010000002.1"/>
</dbReference>
<evidence type="ECO:0000313" key="3">
    <source>
        <dbReference type="EMBL" id="MFC7600751.1"/>
    </source>
</evidence>
<dbReference type="Pfam" id="PF13478">
    <property type="entry name" value="XdhC_C"/>
    <property type="match status" value="1"/>
</dbReference>
<protein>
    <submittedName>
        <fullName evidence="3">XdhC family protein</fullName>
    </submittedName>
</protein>
<proteinExistence type="predicted"/>
<dbReference type="Gene3D" id="3.40.50.720">
    <property type="entry name" value="NAD(P)-binding Rossmann-like Domain"/>
    <property type="match status" value="1"/>
</dbReference>
<feature type="domain" description="XdhC- CoxI" evidence="1">
    <location>
        <begin position="5"/>
        <end position="69"/>
    </location>
</feature>
<organism evidence="3 4">
    <name type="scientific">Streptosporangium amethystogenes subsp. fukuiense</name>
    <dbReference type="NCBI Taxonomy" id="698418"/>
    <lineage>
        <taxon>Bacteria</taxon>
        <taxon>Bacillati</taxon>
        <taxon>Actinomycetota</taxon>
        <taxon>Actinomycetes</taxon>
        <taxon>Streptosporangiales</taxon>
        <taxon>Streptosporangiaceae</taxon>
        <taxon>Streptosporangium</taxon>
    </lineage>
</organism>
<dbReference type="Pfam" id="PF02625">
    <property type="entry name" value="XdhC_CoxI"/>
    <property type="match status" value="1"/>
</dbReference>